<evidence type="ECO:0000259" key="4">
    <source>
        <dbReference type="PROSITE" id="PS50157"/>
    </source>
</evidence>
<dbReference type="Gene3D" id="3.30.160.60">
    <property type="entry name" value="Classic Zinc Finger"/>
    <property type="match status" value="2"/>
</dbReference>
<feature type="domain" description="C2H2-type" evidence="4">
    <location>
        <begin position="542"/>
        <end position="569"/>
    </location>
</feature>
<keyword evidence="1" id="KW-0862">Zinc</keyword>
<feature type="domain" description="C2H2-type" evidence="4">
    <location>
        <begin position="582"/>
        <end position="604"/>
    </location>
</feature>
<feature type="compositionally biased region" description="Basic and acidic residues" evidence="3">
    <location>
        <begin position="786"/>
        <end position="795"/>
    </location>
</feature>
<dbReference type="InterPro" id="IPR001346">
    <property type="entry name" value="Interferon_reg_fact_DNA-bd_dom"/>
</dbReference>
<evidence type="ECO:0000256" key="1">
    <source>
        <dbReference type="PROSITE-ProRule" id="PRU00042"/>
    </source>
</evidence>
<feature type="region of interest" description="Disordered" evidence="3">
    <location>
        <begin position="730"/>
        <end position="762"/>
    </location>
</feature>
<feature type="domain" description="C2H2-type" evidence="4">
    <location>
        <begin position="243"/>
        <end position="270"/>
    </location>
</feature>
<feature type="region of interest" description="Disordered" evidence="3">
    <location>
        <begin position="786"/>
        <end position="813"/>
    </location>
</feature>
<feature type="compositionally biased region" description="Basic and acidic residues" evidence="3">
    <location>
        <begin position="420"/>
        <end position="443"/>
    </location>
</feature>
<feature type="domain" description="C2H2-type" evidence="4">
    <location>
        <begin position="516"/>
        <end position="543"/>
    </location>
</feature>
<feature type="compositionally biased region" description="Basic and acidic residues" evidence="3">
    <location>
        <begin position="918"/>
        <end position="929"/>
    </location>
</feature>
<dbReference type="Pfam" id="PF13912">
    <property type="entry name" value="zf-C2H2_6"/>
    <property type="match status" value="4"/>
</dbReference>
<organism evidence="6 7">
    <name type="scientific">Mya arenaria</name>
    <name type="common">Soft-shell clam</name>
    <dbReference type="NCBI Taxonomy" id="6604"/>
    <lineage>
        <taxon>Eukaryota</taxon>
        <taxon>Metazoa</taxon>
        <taxon>Spiralia</taxon>
        <taxon>Lophotrochozoa</taxon>
        <taxon>Mollusca</taxon>
        <taxon>Bivalvia</taxon>
        <taxon>Autobranchia</taxon>
        <taxon>Heteroconchia</taxon>
        <taxon>Euheterodonta</taxon>
        <taxon>Imparidentia</taxon>
        <taxon>Neoheterodontei</taxon>
        <taxon>Myida</taxon>
        <taxon>Myoidea</taxon>
        <taxon>Myidae</taxon>
        <taxon>Mya</taxon>
    </lineage>
</organism>
<dbReference type="EMBL" id="CP111016">
    <property type="protein sequence ID" value="WAR04350.1"/>
    <property type="molecule type" value="Genomic_DNA"/>
</dbReference>
<accession>A0ABY7E3B7</accession>
<dbReference type="Proteomes" id="UP001164746">
    <property type="component" value="Chromosome 5"/>
</dbReference>
<keyword evidence="1" id="KW-0479">Metal-binding</keyword>
<evidence type="ECO:0000256" key="2">
    <source>
        <dbReference type="SAM" id="Coils"/>
    </source>
</evidence>
<sequence length="1409" mass="154778">MSIEEGRITSRATPTSKGEKTRYIRPVERQRMRPWLIEALEKDDVPGLTWQTRNQGIFRISWKHAANQCFHMQNDTNLFERWAIHTGRHDDSDHKRWKANFRCALNSLPDVMELKDHGVKKGSNAFKVYKFLDEKETKANRENKALAKIKKETTFTSVPDRHTYLKSSESGDEASSAVGGIPNLSCLVPASSDEMLVDAGGDDDAGKGIDASALEQISIEQLSRMGEVSKMKLDIRDSEQNVYLCSWCKKVFPSRVELFQHFLVEHQERLLAREEYHQEGSNLQREIEDLEKKVFNFTREKFKSKDSGEVIEDGQVVDISTTHIMTSQDVYIEDQALDLTVTPAHVPTVIRQEVALDLSSGAIGKKHKFIVTASPSKGQTKVIAKKRRSGALDMDYIKKFDEFGMVGKAQTKRQLSLVTKKKEEKEKMKKSEGGKKDVDPASQHSMEDIAHAEILISLKSAANEDEETDDAEEDAGDTDEDSEKGEKTQAAKGVKRARADDDDEEDEDEDDAAKAFRCGICSNTFSDAATLYAHVTEHKNEYKCGICNEVYDDKDNYVQHLVTHVPSAELLQEANKSPPKEHKCNFCEKAFPSAKKLEKHKTEHYTIIAMKTKGDKVAMVVHPKQGNDEADTRVALIHQKQANDVPETKTNPAGEIEKEAVVKKKSVPVDGNQDVYIVYSSEGGDKVCEVVTAPSETSSEHEGMEVEKNADTDSVDGMQAKIELSKAGSKEINEGTNRKAVKEEKSQEQTKGNVCKDGQNGESQLPAFSEIVKDVDEFFIKETKPQLKKDVKEEPVGEDPEDEIESKGEETRNEEELMEIIITNREETVEEISEYEFKCIICKEEHDTQQKLNEHMKLHSIFELANAKGSIEGKEKTSTEGEKKSKVFICKLCGSNFNQFTDLKKHVASHLEKSKKREVKEGGLKETVPRAKRGRPPIRKVPGMKEGNETGRTATSKQKAKTDQAISEKLQGGTSILAAALKKGPKFQLSPALFEKNKGAVEKVDERGDAKPKISEIKKKLEAPPKPAIVSDTSEPEKESFVETKSSNSTEIVTEQNEVKVNDLKEKKEDESFASKLLVQGVTSYLQNKDGTITQEQKIEFVPTPIASMPMPAVVTQNISSITATNPPAKSPQAANIPVINPAVISNLVTMGNITSIGNQAINIAGKVAPVNQLGPVRIMTASDIKNAAPQQVIFLKQGTPLPVQLATQLSALQQSVMTAPQMPTLQQVSLPVTHFGGLQPTAISIPQLTQVQQTTISIPQQTAVPATVMQSAVPKTGATKPVLPAASVATNETTASTTVNPVIAEHTDANSKVNPQVQSNLLNMVLARMGQAGSNVSVITTAATSVAASISSTGPTITAVSSEAFKTAVGGKSLLTASVLAGSSDGKATGQFTKEELLQQAKSLQLKD</sequence>
<feature type="compositionally biased region" description="Acidic residues" evidence="3">
    <location>
        <begin position="500"/>
        <end position="510"/>
    </location>
</feature>
<dbReference type="PRINTS" id="PR00267">
    <property type="entry name" value="INTFRNREGFCT"/>
</dbReference>
<reference evidence="6" key="1">
    <citation type="submission" date="2022-11" db="EMBL/GenBank/DDBJ databases">
        <title>Centuries of genome instability and evolution in soft-shell clam transmissible cancer (bioRxiv).</title>
        <authorList>
            <person name="Hart S.F.M."/>
            <person name="Yonemitsu M.A."/>
            <person name="Giersch R.M."/>
            <person name="Beal B.F."/>
            <person name="Arriagada G."/>
            <person name="Davis B.W."/>
            <person name="Ostrander E.A."/>
            <person name="Goff S.P."/>
            <person name="Metzger M.J."/>
        </authorList>
    </citation>
    <scope>NUCLEOTIDE SEQUENCE</scope>
    <source>
        <strain evidence="6">MELC-2E11</strain>
        <tissue evidence="6">Siphon/mantle</tissue>
    </source>
</reference>
<dbReference type="Pfam" id="PF00605">
    <property type="entry name" value="IRF"/>
    <property type="match status" value="1"/>
</dbReference>
<dbReference type="InterPro" id="IPR036388">
    <property type="entry name" value="WH-like_DNA-bd_sf"/>
</dbReference>
<feature type="non-terminal residue" evidence="6">
    <location>
        <position position="1"/>
    </location>
</feature>
<dbReference type="PROSITE" id="PS00028">
    <property type="entry name" value="ZINC_FINGER_C2H2_1"/>
    <property type="match status" value="5"/>
</dbReference>
<feature type="compositionally biased region" description="Basic and acidic residues" evidence="3">
    <location>
        <begin position="730"/>
        <end position="748"/>
    </location>
</feature>
<dbReference type="SMART" id="SM00355">
    <property type="entry name" value="ZnF_C2H2"/>
    <property type="match status" value="6"/>
</dbReference>
<feature type="region of interest" description="Disordered" evidence="3">
    <location>
        <begin position="460"/>
        <end position="510"/>
    </location>
</feature>
<name>A0ABY7E3B7_MYAAR</name>
<dbReference type="SUPFAM" id="SSF57667">
    <property type="entry name" value="beta-beta-alpha zinc fingers"/>
    <property type="match status" value="2"/>
</dbReference>
<feature type="region of interest" description="Disordered" evidence="3">
    <location>
        <begin position="913"/>
        <end position="964"/>
    </location>
</feature>
<feature type="domain" description="C2H2-type" evidence="4">
    <location>
        <begin position="888"/>
        <end position="915"/>
    </location>
</feature>
<dbReference type="InterPro" id="IPR013087">
    <property type="entry name" value="Znf_C2H2_type"/>
</dbReference>
<gene>
    <name evidence="6" type="ORF">MAR_019719</name>
</gene>
<dbReference type="CDD" id="cd00103">
    <property type="entry name" value="IRF"/>
    <property type="match status" value="1"/>
</dbReference>
<evidence type="ECO:0000313" key="7">
    <source>
        <dbReference type="Proteomes" id="UP001164746"/>
    </source>
</evidence>
<dbReference type="Pfam" id="PF00096">
    <property type="entry name" value="zf-C2H2"/>
    <property type="match status" value="1"/>
</dbReference>
<keyword evidence="2" id="KW-0175">Coiled coil</keyword>
<feature type="region of interest" description="Disordered" evidence="3">
    <location>
        <begin position="1023"/>
        <end position="1050"/>
    </location>
</feature>
<feature type="compositionally biased region" description="Acidic residues" evidence="3">
    <location>
        <begin position="463"/>
        <end position="483"/>
    </location>
</feature>
<dbReference type="SMART" id="SM00348">
    <property type="entry name" value="IRF"/>
    <property type="match status" value="1"/>
</dbReference>
<dbReference type="PROSITE" id="PS50157">
    <property type="entry name" value="ZINC_FINGER_C2H2_2"/>
    <property type="match status" value="5"/>
</dbReference>
<dbReference type="PROSITE" id="PS51507">
    <property type="entry name" value="IRF_2"/>
    <property type="match status" value="1"/>
</dbReference>
<keyword evidence="1" id="KW-0863">Zinc-finger</keyword>
<dbReference type="PANTHER" id="PTHR11949">
    <property type="entry name" value="INTERFERON REGULATORY FACTOR"/>
    <property type="match status" value="1"/>
</dbReference>
<evidence type="ECO:0000259" key="5">
    <source>
        <dbReference type="PROSITE" id="PS51507"/>
    </source>
</evidence>
<dbReference type="InterPro" id="IPR036236">
    <property type="entry name" value="Znf_C2H2_sf"/>
</dbReference>
<dbReference type="SUPFAM" id="SSF46785">
    <property type="entry name" value="Winged helix' DNA-binding domain"/>
    <property type="match status" value="1"/>
</dbReference>
<evidence type="ECO:0000256" key="3">
    <source>
        <dbReference type="SAM" id="MobiDB-lite"/>
    </source>
</evidence>
<dbReference type="Gene3D" id="1.10.10.10">
    <property type="entry name" value="Winged helix-like DNA-binding domain superfamily/Winged helix DNA-binding domain"/>
    <property type="match status" value="1"/>
</dbReference>
<dbReference type="InterPro" id="IPR036390">
    <property type="entry name" value="WH_DNA-bd_sf"/>
</dbReference>
<protein>
    <submittedName>
        <fullName evidence="6">IRF2-like protein</fullName>
    </submittedName>
</protein>
<evidence type="ECO:0000313" key="6">
    <source>
        <dbReference type="EMBL" id="WAR04350.1"/>
    </source>
</evidence>
<proteinExistence type="predicted"/>
<feature type="region of interest" description="Disordered" evidence="3">
    <location>
        <begin position="1"/>
        <end position="21"/>
    </location>
</feature>
<dbReference type="PANTHER" id="PTHR11949:SF17">
    <property type="entry name" value="IRF TRYPTOPHAN PENTAD REPEAT DOMAIN-CONTAINING PROTEIN"/>
    <property type="match status" value="1"/>
</dbReference>
<feature type="region of interest" description="Disordered" evidence="3">
    <location>
        <begin position="414"/>
        <end position="443"/>
    </location>
</feature>
<feature type="domain" description="IRF tryptophan pentad repeat" evidence="5">
    <location>
        <begin position="29"/>
        <end position="133"/>
    </location>
</feature>
<keyword evidence="7" id="KW-1185">Reference proteome</keyword>
<feature type="coiled-coil region" evidence="2">
    <location>
        <begin position="273"/>
        <end position="300"/>
    </location>
</feature>